<feature type="transmembrane region" description="Helical" evidence="10">
    <location>
        <begin position="210"/>
        <end position="227"/>
    </location>
</feature>
<evidence type="ECO:0000256" key="7">
    <source>
        <dbReference type="ARBA" id="ARBA00023065"/>
    </source>
</evidence>
<dbReference type="NCBIfam" id="TIGR00831">
    <property type="entry name" value="a_cpa1"/>
    <property type="match status" value="1"/>
</dbReference>
<protein>
    <submittedName>
        <fullName evidence="12">Na+/H+ antiporter</fullName>
    </submittedName>
</protein>
<feature type="transmembrane region" description="Helical" evidence="10">
    <location>
        <begin position="336"/>
        <end position="360"/>
    </location>
</feature>
<evidence type="ECO:0000256" key="9">
    <source>
        <dbReference type="ARBA" id="ARBA00023201"/>
    </source>
</evidence>
<evidence type="ECO:0000256" key="3">
    <source>
        <dbReference type="ARBA" id="ARBA00022475"/>
    </source>
</evidence>
<gene>
    <name evidence="12" type="ORF">ACFQMG_29095</name>
</gene>
<keyword evidence="5 10" id="KW-1133">Transmembrane helix</keyword>
<feature type="domain" description="Cation/H+ exchanger transmembrane" evidence="11">
    <location>
        <begin position="13"/>
        <end position="396"/>
    </location>
</feature>
<dbReference type="PANTHER" id="PTHR10110:SF86">
    <property type="entry name" value="SODIUM_HYDROGEN EXCHANGER 7"/>
    <property type="match status" value="1"/>
</dbReference>
<keyword evidence="10" id="KW-0050">Antiport</keyword>
<evidence type="ECO:0000313" key="12">
    <source>
        <dbReference type="EMBL" id="MFC7183607.1"/>
    </source>
</evidence>
<evidence type="ECO:0000256" key="1">
    <source>
        <dbReference type="ARBA" id="ARBA00004651"/>
    </source>
</evidence>
<dbReference type="Pfam" id="PF00999">
    <property type="entry name" value="Na_H_Exchanger"/>
    <property type="match status" value="1"/>
</dbReference>
<keyword evidence="3 10" id="KW-1003">Cell membrane</keyword>
<keyword evidence="7 10" id="KW-0406">Ion transport</keyword>
<comment type="function">
    <text evidence="10">Na(+)/H(+) antiporter that extrudes sodium in exchange for external protons.</text>
</comment>
<feature type="transmembrane region" description="Helical" evidence="10">
    <location>
        <begin position="112"/>
        <end position="136"/>
    </location>
</feature>
<evidence type="ECO:0000256" key="10">
    <source>
        <dbReference type="RuleBase" id="RU366002"/>
    </source>
</evidence>
<accession>A0ABW2G4R7</accession>
<dbReference type="InterPro" id="IPR004705">
    <property type="entry name" value="Cation/H_exchanger_CPA1_bac"/>
</dbReference>
<keyword evidence="13" id="KW-1185">Reference proteome</keyword>
<evidence type="ECO:0000313" key="13">
    <source>
        <dbReference type="Proteomes" id="UP001596435"/>
    </source>
</evidence>
<dbReference type="Proteomes" id="UP001596435">
    <property type="component" value="Unassembled WGS sequence"/>
</dbReference>
<keyword evidence="6 10" id="KW-0915">Sodium</keyword>
<evidence type="ECO:0000256" key="8">
    <source>
        <dbReference type="ARBA" id="ARBA00023136"/>
    </source>
</evidence>
<feature type="transmembrane region" description="Helical" evidence="10">
    <location>
        <begin position="372"/>
        <end position="396"/>
    </location>
</feature>
<dbReference type="Gene3D" id="6.10.140.1330">
    <property type="match status" value="1"/>
</dbReference>
<evidence type="ECO:0000256" key="4">
    <source>
        <dbReference type="ARBA" id="ARBA00022692"/>
    </source>
</evidence>
<feature type="transmembrane region" description="Helical" evidence="10">
    <location>
        <begin position="303"/>
        <end position="324"/>
    </location>
</feature>
<proteinExistence type="inferred from homology"/>
<dbReference type="InterPro" id="IPR018422">
    <property type="entry name" value="Cation/H_exchanger_CPA1"/>
</dbReference>
<feature type="transmembrane region" description="Helical" evidence="10">
    <location>
        <begin position="262"/>
        <end position="283"/>
    </location>
</feature>
<comment type="caution">
    <text evidence="10">Lacks conserved residue(s) required for the propagation of feature annotation.</text>
</comment>
<name>A0ABW2G4R7_9ACTN</name>
<comment type="subcellular location">
    <subcellularLocation>
        <location evidence="1 10">Cell membrane</location>
        <topology evidence="1 10">Multi-pass membrane protein</topology>
    </subcellularLocation>
</comment>
<evidence type="ECO:0000256" key="5">
    <source>
        <dbReference type="ARBA" id="ARBA00022989"/>
    </source>
</evidence>
<feature type="transmembrane region" description="Helical" evidence="10">
    <location>
        <begin position="233"/>
        <end position="250"/>
    </location>
</feature>
<sequence>MRAVGTVLFLVVLATAVATFARRLRIPAPSVLVLAGVLVALVPGAPTPDIPPQAISLVVLPPLLYASAEELSLRDLRTVWRPVTVLALGLVLASAAAIGALAVAITPLSAPMAFVLGAVLASTDPVAVTALGRRLALPGKVQVLVQAESLFNDATSLVLFKVAVAVAVASGAVSWQFAVGDFVLLAGGGAVVGAVLAAAVRLIRRHTADPVLETVIALVTPYAAYVLAESVHASGVTAVVVAGVVLGRSGHRLSDAAIRLQLSAVYAVVVFLLESVVFGIIGLELPTLVRDLPAGSGRWPLQALAVAVVLIALRVLWVLPMSAAVRPERGLSSWRIATVVTWAGTRGVMPLAAALSIPLVTEDGAGLPGRPLVLVLTTAVVVLTLVVQGFSLSAVVDRSGLALEPEHTAREENDARAALDRAGLAHLDRLAGLETFPEAALALARQGLTTRLADTAESGTGTLAGAYRQLRQDVIAVQNTELLRLYDEHRISDTTRRTLQYDLDREETALRDG</sequence>
<evidence type="ECO:0000259" key="11">
    <source>
        <dbReference type="Pfam" id="PF00999"/>
    </source>
</evidence>
<dbReference type="EMBL" id="JBHTAJ010000073">
    <property type="protein sequence ID" value="MFC7183607.1"/>
    <property type="molecule type" value="Genomic_DNA"/>
</dbReference>
<feature type="transmembrane region" description="Helical" evidence="10">
    <location>
        <begin position="83"/>
        <end position="106"/>
    </location>
</feature>
<evidence type="ECO:0000256" key="6">
    <source>
        <dbReference type="ARBA" id="ARBA00023053"/>
    </source>
</evidence>
<feature type="transmembrane region" description="Helical" evidence="10">
    <location>
        <begin position="157"/>
        <end position="177"/>
    </location>
</feature>
<feature type="transmembrane region" description="Helical" evidence="10">
    <location>
        <begin position="183"/>
        <end position="203"/>
    </location>
</feature>
<dbReference type="PANTHER" id="PTHR10110">
    <property type="entry name" value="SODIUM/HYDROGEN EXCHANGER"/>
    <property type="match status" value="1"/>
</dbReference>
<evidence type="ECO:0000256" key="2">
    <source>
        <dbReference type="ARBA" id="ARBA00022448"/>
    </source>
</evidence>
<dbReference type="RefSeq" id="WP_345704802.1">
    <property type="nucleotide sequence ID" value="NZ_BAABKV010000001.1"/>
</dbReference>
<organism evidence="12 13">
    <name type="scientific">Kitasatospora paranensis</name>
    <dbReference type="NCBI Taxonomy" id="258053"/>
    <lineage>
        <taxon>Bacteria</taxon>
        <taxon>Bacillati</taxon>
        <taxon>Actinomycetota</taxon>
        <taxon>Actinomycetes</taxon>
        <taxon>Kitasatosporales</taxon>
        <taxon>Streptomycetaceae</taxon>
        <taxon>Kitasatospora</taxon>
    </lineage>
</organism>
<comment type="similarity">
    <text evidence="10">Belongs to the monovalent cation:proton antiporter 1 (CPA1) transporter (TC 2.A.36) family.</text>
</comment>
<keyword evidence="9 10" id="KW-0739">Sodium transport</keyword>
<dbReference type="InterPro" id="IPR006153">
    <property type="entry name" value="Cation/H_exchanger_TM"/>
</dbReference>
<keyword evidence="4 10" id="KW-0812">Transmembrane</keyword>
<keyword evidence="8 10" id="KW-0472">Membrane</keyword>
<keyword evidence="2 10" id="KW-0813">Transport</keyword>
<reference evidence="13" key="1">
    <citation type="journal article" date="2019" name="Int. J. Syst. Evol. Microbiol.">
        <title>The Global Catalogue of Microorganisms (GCM) 10K type strain sequencing project: providing services to taxonomists for standard genome sequencing and annotation.</title>
        <authorList>
            <consortium name="The Broad Institute Genomics Platform"/>
            <consortium name="The Broad Institute Genome Sequencing Center for Infectious Disease"/>
            <person name="Wu L."/>
            <person name="Ma J."/>
        </authorList>
    </citation>
    <scope>NUCLEOTIDE SEQUENCE [LARGE SCALE GENOMIC DNA]</scope>
    <source>
        <strain evidence="13">CGMCC 1.12859</strain>
    </source>
</reference>
<comment type="caution">
    <text evidence="12">The sequence shown here is derived from an EMBL/GenBank/DDBJ whole genome shotgun (WGS) entry which is preliminary data.</text>
</comment>